<dbReference type="CDD" id="cd06578">
    <property type="entry name" value="HemD"/>
    <property type="match status" value="1"/>
</dbReference>
<dbReference type="Proteomes" id="UP000286287">
    <property type="component" value="Unassembled WGS sequence"/>
</dbReference>
<evidence type="ECO:0000256" key="5">
    <source>
        <dbReference type="ARBA" id="ARBA00023244"/>
    </source>
</evidence>
<dbReference type="SUPFAM" id="SSF69618">
    <property type="entry name" value="HemD-like"/>
    <property type="match status" value="1"/>
</dbReference>
<keyword evidence="12" id="KW-1185">Reference proteome</keyword>
<dbReference type="UniPathway" id="UPA00251">
    <property type="reaction ID" value="UER00320"/>
</dbReference>
<evidence type="ECO:0000256" key="8">
    <source>
        <dbReference type="ARBA" id="ARBA00048617"/>
    </source>
</evidence>
<evidence type="ECO:0000256" key="4">
    <source>
        <dbReference type="ARBA" id="ARBA00023239"/>
    </source>
</evidence>
<dbReference type="OrthoDB" id="9815856at2"/>
<comment type="catalytic activity">
    <reaction evidence="8 9">
        <text>hydroxymethylbilane = uroporphyrinogen III + H2O</text>
        <dbReference type="Rhea" id="RHEA:18965"/>
        <dbReference type="ChEBI" id="CHEBI:15377"/>
        <dbReference type="ChEBI" id="CHEBI:57308"/>
        <dbReference type="ChEBI" id="CHEBI:57845"/>
        <dbReference type="EC" id="4.2.1.75"/>
    </reaction>
</comment>
<dbReference type="GO" id="GO:0006780">
    <property type="term" value="P:uroporphyrinogen III biosynthetic process"/>
    <property type="evidence" value="ECO:0007669"/>
    <property type="project" value="UniProtKB-UniRule"/>
</dbReference>
<dbReference type="GO" id="GO:0004852">
    <property type="term" value="F:uroporphyrinogen-III synthase activity"/>
    <property type="evidence" value="ECO:0007669"/>
    <property type="project" value="UniProtKB-UniRule"/>
</dbReference>
<gene>
    <name evidence="11" type="ORF">D3875_06220</name>
</gene>
<evidence type="ECO:0000256" key="3">
    <source>
        <dbReference type="ARBA" id="ARBA00013109"/>
    </source>
</evidence>
<comment type="caution">
    <text evidence="11">The sequence shown here is derived from an EMBL/GenBank/DDBJ whole genome shotgun (WGS) entry which is preliminary data.</text>
</comment>
<dbReference type="InterPro" id="IPR036108">
    <property type="entry name" value="4pyrrol_syn_uPrphyn_synt_sf"/>
</dbReference>
<dbReference type="EMBL" id="QYUJ01000014">
    <property type="protein sequence ID" value="RJF71226.1"/>
    <property type="molecule type" value="Genomic_DNA"/>
</dbReference>
<dbReference type="PANTHER" id="PTHR38042">
    <property type="entry name" value="UROPORPHYRINOGEN-III SYNTHASE, CHLOROPLASTIC"/>
    <property type="match status" value="1"/>
</dbReference>
<evidence type="ECO:0000256" key="6">
    <source>
        <dbReference type="ARBA" id="ARBA00037589"/>
    </source>
</evidence>
<comment type="similarity">
    <text evidence="2 9">Belongs to the uroporphyrinogen-III synthase family.</text>
</comment>
<reference evidence="11 12" key="1">
    <citation type="submission" date="2018-09" db="EMBL/GenBank/DDBJ databases">
        <authorList>
            <person name="Zhu H."/>
        </authorList>
    </citation>
    <scope>NUCLEOTIDE SEQUENCE [LARGE SCALE GENOMIC DNA]</scope>
    <source>
        <strain evidence="11 12">K2S05-167</strain>
    </source>
</reference>
<dbReference type="GO" id="GO:0006782">
    <property type="term" value="P:protoporphyrinogen IX biosynthetic process"/>
    <property type="evidence" value="ECO:0007669"/>
    <property type="project" value="UniProtKB-UniRule"/>
</dbReference>
<dbReference type="AlphaFoldDB" id="A0A418V532"/>
<evidence type="ECO:0000313" key="11">
    <source>
        <dbReference type="EMBL" id="RJF71226.1"/>
    </source>
</evidence>
<evidence type="ECO:0000256" key="9">
    <source>
        <dbReference type="RuleBase" id="RU366031"/>
    </source>
</evidence>
<protein>
    <recommendedName>
        <fullName evidence="7 9">Uroporphyrinogen-III synthase</fullName>
        <ecNumber evidence="3 9">4.2.1.75</ecNumber>
    </recommendedName>
</protein>
<sequence>MNERTSLPDLTGCRLSVTHSGGGADQLIQTFSKLGATIHHIPLIEFEWLKEAPRLQDLRDVQWLVLTSPQGVKALSSALNGHDVPAGIQWAAVGESTARALREAGRPVHFTPSQATGTSLGQELPLSAGGTVLHVTSNLSKDDLSAALHARGASYERLVLYRTLPHTPSHAETAQLLASHLVTLASSSAAQHFATLGGQQVPVVVMGQQTAGTARELGFQTVLVARRPTLEALEDTVLQFLTRPRM</sequence>
<dbReference type="PANTHER" id="PTHR38042:SF1">
    <property type="entry name" value="UROPORPHYRINOGEN-III SYNTHASE, CHLOROPLASTIC"/>
    <property type="match status" value="1"/>
</dbReference>
<evidence type="ECO:0000256" key="2">
    <source>
        <dbReference type="ARBA" id="ARBA00008133"/>
    </source>
</evidence>
<evidence type="ECO:0000313" key="12">
    <source>
        <dbReference type="Proteomes" id="UP000286287"/>
    </source>
</evidence>
<keyword evidence="5 9" id="KW-0627">Porphyrin biosynthesis</keyword>
<comment type="pathway">
    <text evidence="1 9">Porphyrin-containing compound metabolism; protoporphyrin-IX biosynthesis; coproporphyrinogen-III from 5-aminolevulinate: step 3/4.</text>
</comment>
<organism evidence="11 12">
    <name type="scientific">Deinococcus cavernae</name>
    <dbReference type="NCBI Taxonomy" id="2320857"/>
    <lineage>
        <taxon>Bacteria</taxon>
        <taxon>Thermotogati</taxon>
        <taxon>Deinococcota</taxon>
        <taxon>Deinococci</taxon>
        <taxon>Deinococcales</taxon>
        <taxon>Deinococcaceae</taxon>
        <taxon>Deinococcus</taxon>
    </lineage>
</organism>
<dbReference type="EC" id="4.2.1.75" evidence="3 9"/>
<evidence type="ECO:0000256" key="7">
    <source>
        <dbReference type="ARBA" id="ARBA00040167"/>
    </source>
</evidence>
<dbReference type="Pfam" id="PF02602">
    <property type="entry name" value="HEM4"/>
    <property type="match status" value="1"/>
</dbReference>
<dbReference type="Gene3D" id="3.40.50.10090">
    <property type="match status" value="2"/>
</dbReference>
<keyword evidence="4 9" id="KW-0456">Lyase</keyword>
<comment type="function">
    <text evidence="6 9">Catalyzes cyclization of the linear tetrapyrrole, hydroxymethylbilane, to the macrocyclic uroporphyrinogen III.</text>
</comment>
<proteinExistence type="inferred from homology"/>
<feature type="domain" description="Tetrapyrrole biosynthesis uroporphyrinogen III synthase" evidence="10">
    <location>
        <begin position="25"/>
        <end position="233"/>
    </location>
</feature>
<evidence type="ECO:0000259" key="10">
    <source>
        <dbReference type="Pfam" id="PF02602"/>
    </source>
</evidence>
<dbReference type="RefSeq" id="WP_119762187.1">
    <property type="nucleotide sequence ID" value="NZ_QYUJ01000014.1"/>
</dbReference>
<name>A0A418V532_9DEIO</name>
<evidence type="ECO:0000256" key="1">
    <source>
        <dbReference type="ARBA" id="ARBA00004772"/>
    </source>
</evidence>
<dbReference type="InterPro" id="IPR003754">
    <property type="entry name" value="4pyrrol_synth_uPrphyn_synth"/>
</dbReference>
<dbReference type="InterPro" id="IPR039793">
    <property type="entry name" value="UROS/Hem4"/>
</dbReference>
<accession>A0A418V532</accession>